<dbReference type="PANTHER" id="PTHR42684:SF3">
    <property type="entry name" value="ADENOSYLMETHIONINE-8-AMINO-7-OXONONANOATE AMINOTRANSFERASE"/>
    <property type="match status" value="1"/>
</dbReference>
<accession>A0ABD3MHU9</accession>
<evidence type="ECO:0008006" key="11">
    <source>
        <dbReference type="Google" id="ProtNLM"/>
    </source>
</evidence>
<feature type="compositionally biased region" description="Low complexity" evidence="8">
    <location>
        <begin position="45"/>
        <end position="59"/>
    </location>
</feature>
<dbReference type="InterPro" id="IPR015421">
    <property type="entry name" value="PyrdxlP-dep_Trfase_major"/>
</dbReference>
<dbReference type="HAMAP" id="MF_00834">
    <property type="entry name" value="BioA"/>
    <property type="match status" value="1"/>
</dbReference>
<dbReference type="InterPro" id="IPR015422">
    <property type="entry name" value="PyrdxlP-dep_Trfase_small"/>
</dbReference>
<dbReference type="GO" id="GO:0008483">
    <property type="term" value="F:transaminase activity"/>
    <property type="evidence" value="ECO:0007669"/>
    <property type="project" value="UniProtKB-KW"/>
</dbReference>
<keyword evidence="5" id="KW-0949">S-adenosyl-L-methionine</keyword>
<dbReference type="SUPFAM" id="SSF53383">
    <property type="entry name" value="PLP-dependent transferases"/>
    <property type="match status" value="2"/>
</dbReference>
<evidence type="ECO:0000256" key="6">
    <source>
        <dbReference type="ARBA" id="ARBA00022756"/>
    </source>
</evidence>
<feature type="region of interest" description="Disordered" evidence="8">
    <location>
        <begin position="42"/>
        <end position="63"/>
    </location>
</feature>
<evidence type="ECO:0000313" key="10">
    <source>
        <dbReference type="Proteomes" id="UP001530293"/>
    </source>
</evidence>
<evidence type="ECO:0000256" key="7">
    <source>
        <dbReference type="ARBA" id="ARBA00022898"/>
    </source>
</evidence>
<dbReference type="EMBL" id="JALLBG020000121">
    <property type="protein sequence ID" value="KAL3763509.1"/>
    <property type="molecule type" value="Genomic_DNA"/>
</dbReference>
<dbReference type="PANTHER" id="PTHR42684">
    <property type="entry name" value="ADENOSYLMETHIONINE-8-AMINO-7-OXONONANOATE AMINOTRANSFERASE"/>
    <property type="match status" value="1"/>
</dbReference>
<dbReference type="Pfam" id="PF00202">
    <property type="entry name" value="Aminotran_3"/>
    <property type="match status" value="3"/>
</dbReference>
<dbReference type="GO" id="GO:0009102">
    <property type="term" value="P:biotin biosynthetic process"/>
    <property type="evidence" value="ECO:0007669"/>
    <property type="project" value="UniProtKB-KW"/>
</dbReference>
<comment type="cofactor">
    <cofactor evidence="1">
        <name>pyridoxal 5'-phosphate</name>
        <dbReference type="ChEBI" id="CHEBI:597326"/>
    </cofactor>
</comment>
<evidence type="ECO:0000256" key="4">
    <source>
        <dbReference type="ARBA" id="ARBA00022679"/>
    </source>
</evidence>
<comment type="pathway">
    <text evidence="2">Cofactor biosynthesis; biotin biosynthesis.</text>
</comment>
<evidence type="ECO:0000256" key="3">
    <source>
        <dbReference type="ARBA" id="ARBA00022576"/>
    </source>
</evidence>
<reference evidence="9 10" key="1">
    <citation type="submission" date="2024-10" db="EMBL/GenBank/DDBJ databases">
        <title>Updated reference genomes for cyclostephanoid diatoms.</title>
        <authorList>
            <person name="Roberts W.R."/>
            <person name="Alverson A.J."/>
        </authorList>
    </citation>
    <scope>NUCLEOTIDE SEQUENCE [LARGE SCALE GENOMIC DNA]</scope>
    <source>
        <strain evidence="9 10">AJA232-27</strain>
    </source>
</reference>
<dbReference type="AlphaFoldDB" id="A0ABD3MHU9"/>
<gene>
    <name evidence="9" type="ORF">ACHAWU_009193</name>
</gene>
<dbReference type="InterPro" id="IPR005815">
    <property type="entry name" value="BioA"/>
</dbReference>
<proteinExistence type="inferred from homology"/>
<sequence length="608" mass="67487">MKTMKTMIIAQQRFVAAATRKPLNSLAALPHRHSQLGHRVAKAKASSIPSPTPTTSPTAVDDDDATATTLSTVSQQQRQQHEQLLLHIDRHHVLHPYTSMTSPIPTHLIQSARGIHLQLHNGKQVIDGMSSWWAAMHGYRHPYLDNALQTQAIEYMSHVMFGGLSHRPAVGLAARLLKLVNGDEYYSSQQQYGRIDNISDYENNNSDYYANADDEFLNSSSLDLDKMQHHYQLTKVFLSDSGSISIEVAMKMAMQYWSSQLGHSHKNKFLALRGGYHGDTLGAMSVCDPDNGMRDTYFGEGAVRHQYFVPNPIGPREEDAVTTLNGLEEVVLKHKDSIAAMIVEPIVQGAGGMKFYHPIVLKRMRELCDDHGILLIFDEIATGFGRTGTLFAGWHNCGKNGGSYRPWSSLYGYVGGEDVDHEKHMNHPTDAQNCTTGGSMRIYPDILCIGKALTGGYMTMGATLTTNKVARGISERGGVFMHGPTFMANPLACAVSSASMNLLMQSPWEERVRNVERKLIDSLSPLAELESVVKEVRVLGAIGVCELRQPLDREKMVQVQNQLIDMGVWLRPFGKLLYTMPPFNCEDLRDEYVEKIGAAMLTVASSLK</sequence>
<dbReference type="Proteomes" id="UP001530293">
    <property type="component" value="Unassembled WGS sequence"/>
</dbReference>
<evidence type="ECO:0000313" key="9">
    <source>
        <dbReference type="EMBL" id="KAL3763509.1"/>
    </source>
</evidence>
<comment type="caution">
    <text evidence="9">The sequence shown here is derived from an EMBL/GenBank/DDBJ whole genome shotgun (WGS) entry which is preliminary data.</text>
</comment>
<dbReference type="Gene3D" id="3.40.640.10">
    <property type="entry name" value="Type I PLP-dependent aspartate aminotransferase-like (Major domain)"/>
    <property type="match status" value="1"/>
</dbReference>
<keyword evidence="3" id="KW-0032">Aminotransferase</keyword>
<dbReference type="InterPro" id="IPR005814">
    <property type="entry name" value="Aminotrans_3"/>
</dbReference>
<evidence type="ECO:0000256" key="8">
    <source>
        <dbReference type="SAM" id="MobiDB-lite"/>
    </source>
</evidence>
<keyword evidence="4" id="KW-0808">Transferase</keyword>
<evidence type="ECO:0000256" key="2">
    <source>
        <dbReference type="ARBA" id="ARBA00004746"/>
    </source>
</evidence>
<keyword evidence="6" id="KW-0093">Biotin biosynthesis</keyword>
<name>A0ABD3MHU9_9STRA</name>
<keyword evidence="7" id="KW-0663">Pyridoxal phosphate</keyword>
<dbReference type="Gene3D" id="3.90.1150.10">
    <property type="entry name" value="Aspartate Aminotransferase, domain 1"/>
    <property type="match status" value="2"/>
</dbReference>
<dbReference type="CDD" id="cd00610">
    <property type="entry name" value="OAT_like"/>
    <property type="match status" value="1"/>
</dbReference>
<evidence type="ECO:0000256" key="1">
    <source>
        <dbReference type="ARBA" id="ARBA00001933"/>
    </source>
</evidence>
<organism evidence="9 10">
    <name type="scientific">Discostella pseudostelligera</name>
    <dbReference type="NCBI Taxonomy" id="259834"/>
    <lineage>
        <taxon>Eukaryota</taxon>
        <taxon>Sar</taxon>
        <taxon>Stramenopiles</taxon>
        <taxon>Ochrophyta</taxon>
        <taxon>Bacillariophyta</taxon>
        <taxon>Coscinodiscophyceae</taxon>
        <taxon>Thalassiosirophycidae</taxon>
        <taxon>Stephanodiscales</taxon>
        <taxon>Stephanodiscaceae</taxon>
        <taxon>Discostella</taxon>
    </lineage>
</organism>
<keyword evidence="10" id="KW-1185">Reference proteome</keyword>
<protein>
    <recommendedName>
        <fullName evidence="11">Diaminopelargonic acid synthase</fullName>
    </recommendedName>
</protein>
<evidence type="ECO:0000256" key="5">
    <source>
        <dbReference type="ARBA" id="ARBA00022691"/>
    </source>
</evidence>
<dbReference type="InterPro" id="IPR015424">
    <property type="entry name" value="PyrdxlP-dep_Trfase"/>
</dbReference>